<evidence type="ECO:0000313" key="2">
    <source>
        <dbReference type="EMBL" id="GFE94207.1"/>
    </source>
</evidence>
<feature type="chain" id="PRO_5027839861" evidence="1">
    <location>
        <begin position="26"/>
        <end position="160"/>
    </location>
</feature>
<evidence type="ECO:0000256" key="1">
    <source>
        <dbReference type="SAM" id="SignalP"/>
    </source>
</evidence>
<keyword evidence="1" id="KW-0732">Signal</keyword>
<feature type="signal peptide" evidence="1">
    <location>
        <begin position="1"/>
        <end position="25"/>
    </location>
</feature>
<dbReference type="RefSeq" id="WP_143217688.1">
    <property type="nucleotide sequence ID" value="NZ_BLJP01000009.1"/>
</dbReference>
<protein>
    <submittedName>
        <fullName evidence="2">Uncharacterized protein</fullName>
    </submittedName>
</protein>
<proteinExistence type="predicted"/>
<accession>A0A6V8IAW3</accession>
<organism evidence="2 3">
    <name type="scientific">Acetobacter persici</name>
    <dbReference type="NCBI Taxonomy" id="1076596"/>
    <lineage>
        <taxon>Bacteria</taxon>
        <taxon>Pseudomonadati</taxon>
        <taxon>Pseudomonadota</taxon>
        <taxon>Alphaproteobacteria</taxon>
        <taxon>Acetobacterales</taxon>
        <taxon>Acetobacteraceae</taxon>
        <taxon>Acetobacter</taxon>
    </lineage>
</organism>
<keyword evidence="3" id="KW-1185">Reference proteome</keyword>
<reference evidence="2 3" key="1">
    <citation type="journal article" date="2020" name="Cell Rep.">
        <title>Local necrotic cells trigger systemic immune activation via gut microbiome dysbiosis in Drosophila.</title>
        <authorList>
            <person name="Kosakamoto H."/>
            <person name="Yamauchi T."/>
            <person name="Akuzawa-Tokita Y."/>
            <person name="Nishimura K."/>
            <person name="Soga T."/>
            <person name="Murakami T."/>
            <person name="Mori H."/>
            <person name="Yamamoto K."/>
            <person name="Miyazaki R."/>
            <person name="Koto A."/>
            <person name="Miura M."/>
            <person name="Obata F."/>
        </authorList>
    </citation>
    <scope>NUCLEOTIDE SEQUENCE [LARGE SCALE GENOMIC DNA]</scope>
    <source>
        <strain evidence="2 3">Ai</strain>
    </source>
</reference>
<gene>
    <name evidence="2" type="ORF">DmAi_22660</name>
</gene>
<comment type="caution">
    <text evidence="2">The sequence shown here is derived from an EMBL/GenBank/DDBJ whole genome shotgun (WGS) entry which is preliminary data.</text>
</comment>
<evidence type="ECO:0000313" key="3">
    <source>
        <dbReference type="Proteomes" id="UP000548726"/>
    </source>
</evidence>
<dbReference type="Proteomes" id="UP000548726">
    <property type="component" value="Unassembled WGS sequence"/>
</dbReference>
<dbReference type="EMBL" id="BLJP01000009">
    <property type="protein sequence ID" value="GFE94207.1"/>
    <property type="molecule type" value="Genomic_DNA"/>
</dbReference>
<sequence length="160" mass="18005">MITFRSINSITALFGLFFFSHNANAAGNEFLTAPPVLLKAKAMIYCGDIDHVRSIDIIDHLGDTNRFRDSTPKYPSASDVFSDVKKEITKEYKDFTKTIKKQSQLKSAKDYYISLLSGIKTLESFDSYEITSHCNIKQSVEDSVFGKINDKESALEAELN</sequence>
<dbReference type="AlphaFoldDB" id="A0A6V8IAW3"/>
<name>A0A6V8IAW3_9PROT</name>
<dbReference type="OrthoDB" id="9894170at2"/>